<organism evidence="1">
    <name type="scientific">Mesotoga infera</name>
    <dbReference type="NCBI Taxonomy" id="1236046"/>
    <lineage>
        <taxon>Bacteria</taxon>
        <taxon>Thermotogati</taxon>
        <taxon>Thermotogota</taxon>
        <taxon>Thermotogae</taxon>
        <taxon>Kosmotogales</taxon>
        <taxon>Kosmotogaceae</taxon>
        <taxon>Mesotoga</taxon>
    </lineage>
</organism>
<name>A0A7C1CX57_9BACT</name>
<comment type="caution">
    <text evidence="1">The sequence shown here is derived from an EMBL/GenBank/DDBJ whole genome shotgun (WGS) entry which is preliminary data.</text>
</comment>
<dbReference type="EMBL" id="DSBT01000304">
    <property type="protein sequence ID" value="HDP78449.1"/>
    <property type="molecule type" value="Genomic_DNA"/>
</dbReference>
<evidence type="ECO:0000313" key="1">
    <source>
        <dbReference type="EMBL" id="HDP78449.1"/>
    </source>
</evidence>
<dbReference type="AlphaFoldDB" id="A0A7C1CX57"/>
<sequence length="113" mass="12794">MIDGNISPFLLELTPAFGGNILEKADSPDVPDCFHDGSFVIDPCLPFLQSNEHRITIVDHLSEEISRRRILQIDLRGIGVLTRVLAQIKADFEGQFSYSLIRTSNDREFLDVY</sequence>
<accession>A0A7C1CX57</accession>
<dbReference type="Proteomes" id="UP000886198">
    <property type="component" value="Unassembled WGS sequence"/>
</dbReference>
<protein>
    <submittedName>
        <fullName evidence="1">Uncharacterized protein</fullName>
    </submittedName>
</protein>
<gene>
    <name evidence="1" type="ORF">ENN47_09765</name>
</gene>
<reference evidence="1" key="1">
    <citation type="journal article" date="2020" name="mSystems">
        <title>Genome- and Community-Level Interaction Insights into Carbon Utilization and Element Cycling Functions of Hydrothermarchaeota in Hydrothermal Sediment.</title>
        <authorList>
            <person name="Zhou Z."/>
            <person name="Liu Y."/>
            <person name="Xu W."/>
            <person name="Pan J."/>
            <person name="Luo Z.H."/>
            <person name="Li M."/>
        </authorList>
    </citation>
    <scope>NUCLEOTIDE SEQUENCE [LARGE SCALE GENOMIC DNA]</scope>
    <source>
        <strain evidence="1">SpSt-1179</strain>
    </source>
</reference>
<proteinExistence type="predicted"/>